<dbReference type="PANTHER" id="PTHR43439">
    <property type="entry name" value="PHENYLACETATE-COENZYME A LIGASE"/>
    <property type="match status" value="1"/>
</dbReference>
<dbReference type="AlphaFoldDB" id="A0A194W2T7"/>
<accession>A0A194W2T7</accession>
<dbReference type="InterPro" id="IPR000873">
    <property type="entry name" value="AMP-dep_synth/lig_dom"/>
</dbReference>
<dbReference type="SMR" id="A0A194W2T7"/>
<dbReference type="InterPro" id="IPR051414">
    <property type="entry name" value="Adenylate-forming_Reductase"/>
</dbReference>
<keyword evidence="2" id="KW-0597">Phosphoprotein</keyword>
<organism evidence="4 5">
    <name type="scientific">Cytospora mali</name>
    <name type="common">Apple Valsa canker fungus</name>
    <name type="synonym">Valsa mali</name>
    <dbReference type="NCBI Taxonomy" id="578113"/>
    <lineage>
        <taxon>Eukaryota</taxon>
        <taxon>Fungi</taxon>
        <taxon>Dikarya</taxon>
        <taxon>Ascomycota</taxon>
        <taxon>Pezizomycotina</taxon>
        <taxon>Sordariomycetes</taxon>
        <taxon>Sordariomycetidae</taxon>
        <taxon>Diaporthales</taxon>
        <taxon>Cytosporaceae</taxon>
        <taxon>Cytospora</taxon>
    </lineage>
</organism>
<dbReference type="EMBL" id="CM003103">
    <property type="protein sequence ID" value="KUI70774.1"/>
    <property type="molecule type" value="Genomic_DNA"/>
</dbReference>
<evidence type="ECO:0000313" key="5">
    <source>
        <dbReference type="Proteomes" id="UP000078559"/>
    </source>
</evidence>
<evidence type="ECO:0000313" key="4">
    <source>
        <dbReference type="EMBL" id="KUI70774.1"/>
    </source>
</evidence>
<protein>
    <recommendedName>
        <fullName evidence="3">AMP-dependent synthetase/ligase domain-containing protein</fullName>
    </recommendedName>
</protein>
<proteinExistence type="predicted"/>
<evidence type="ECO:0000256" key="2">
    <source>
        <dbReference type="ARBA" id="ARBA00022553"/>
    </source>
</evidence>
<dbReference type="InterPro" id="IPR042099">
    <property type="entry name" value="ANL_N_sf"/>
</dbReference>
<dbReference type="Pfam" id="PF23562">
    <property type="entry name" value="AMP-binding_C_3"/>
    <property type="match status" value="1"/>
</dbReference>
<keyword evidence="1" id="KW-0596">Phosphopantetheine</keyword>
<dbReference type="OrthoDB" id="429813at2759"/>
<dbReference type="Proteomes" id="UP000078559">
    <property type="component" value="Chromosome 6"/>
</dbReference>
<gene>
    <name evidence="4" type="ORF">VM1G_06379</name>
</gene>
<dbReference type="Pfam" id="PF00501">
    <property type="entry name" value="AMP-binding"/>
    <property type="match status" value="1"/>
</dbReference>
<keyword evidence="5" id="KW-1185">Reference proteome</keyword>
<evidence type="ECO:0000256" key="1">
    <source>
        <dbReference type="ARBA" id="ARBA00022450"/>
    </source>
</evidence>
<dbReference type="Gene3D" id="3.40.50.12780">
    <property type="entry name" value="N-terminal domain of ligase-like"/>
    <property type="match status" value="1"/>
</dbReference>
<name>A0A194W2T7_CYTMA</name>
<feature type="domain" description="AMP-dependent synthetase/ligase" evidence="3">
    <location>
        <begin position="15"/>
        <end position="344"/>
    </location>
</feature>
<evidence type="ECO:0000259" key="3">
    <source>
        <dbReference type="Pfam" id="PF00501"/>
    </source>
</evidence>
<reference evidence="4" key="1">
    <citation type="submission" date="2014-12" db="EMBL/GenBank/DDBJ databases">
        <title>Genome Sequence of Valsa Canker Pathogens Uncovers a Specific Adaption of Colonization on Woody Bark.</title>
        <authorList>
            <person name="Yin Z."/>
            <person name="Liu H."/>
            <person name="Gao X."/>
            <person name="Li Z."/>
            <person name="Song N."/>
            <person name="Ke X."/>
            <person name="Dai Q."/>
            <person name="Wu Y."/>
            <person name="Sun Y."/>
            <person name="Xu J.-R."/>
            <person name="Kang Z.K."/>
            <person name="Wang L."/>
            <person name="Huang L."/>
        </authorList>
    </citation>
    <scope>NUCLEOTIDE SEQUENCE [LARGE SCALE GENOMIC DNA]</scope>
    <source>
        <strain evidence="4">03-8</strain>
    </source>
</reference>
<dbReference type="PANTHER" id="PTHR43439:SF2">
    <property type="entry name" value="ENZYME, PUTATIVE (JCVI)-RELATED"/>
    <property type="match status" value="1"/>
</dbReference>
<dbReference type="SUPFAM" id="SSF56801">
    <property type="entry name" value="Acetyl-CoA synthetase-like"/>
    <property type="match status" value="1"/>
</dbReference>
<sequence>MSDGYGQEFLPAVIARRARETPHRVFLSVARSANMKDGFDDLSYGRFAQAVDRCAFWLEKTVGKHEETTVPKVIFASLPRHDLRAVLLILAAPKTGHQMYWSQPFGETDYMVKALAGMDCDTFLKPSPCPEVVEDVLRQRPLRTFGLPHLDAWLSPHYDPDAEVYPYTLPADNTEAASQPMMVFQTSGTTADPKPIVVRLGSASKIDTYHKLPQLGQQPWLFAHLTGQRVLSTFGWYQYAGFSFHITGAVYYDYVIVIAPEIHDWSAESIEAAIHYGNVQSCFLYPAACVEFCLEENKHRLPALRQLNLIVYGGSSIPFWVGNMLNQYTQVGQIIGSTEAAIFPQEIPREQEEWPYLRLQSQSGVEFRPYLDNYYHMVVVRQKDLEDWQGAFVNFPELDEFLTGDLFERHPTDPDLWLSSGRIADLFTLQDGRVFNPVPIEVDIAENPALILAMICGLSSTGKLVILLTPRTPLAEGESPSEFVDRVWPSVERSFLTKGPKWIMSFLDRDFISATPQGLPIQRTGAKWNVNRKKTLALHRATLEKQFGELTLTCRAVTPS</sequence>